<dbReference type="SMART" id="SM00345">
    <property type="entry name" value="HTH_GNTR"/>
    <property type="match status" value="1"/>
</dbReference>
<organism evidence="6 7">
    <name type="scientific">Aureimonas ureilytica</name>
    <dbReference type="NCBI Taxonomy" id="401562"/>
    <lineage>
        <taxon>Bacteria</taxon>
        <taxon>Pseudomonadati</taxon>
        <taxon>Pseudomonadota</taxon>
        <taxon>Alphaproteobacteria</taxon>
        <taxon>Hyphomicrobiales</taxon>
        <taxon>Aurantimonadaceae</taxon>
        <taxon>Aureimonas</taxon>
    </lineage>
</organism>
<dbReference type="GO" id="GO:0003700">
    <property type="term" value="F:DNA-binding transcription factor activity"/>
    <property type="evidence" value="ECO:0007669"/>
    <property type="project" value="InterPro"/>
</dbReference>
<dbReference type="SUPFAM" id="SSF46785">
    <property type="entry name" value="Winged helix' DNA-binding domain"/>
    <property type="match status" value="1"/>
</dbReference>
<dbReference type="InterPro" id="IPR011711">
    <property type="entry name" value="GntR_C"/>
</dbReference>
<evidence type="ECO:0000256" key="1">
    <source>
        <dbReference type="ARBA" id="ARBA00023015"/>
    </source>
</evidence>
<dbReference type="Gene3D" id="1.20.120.530">
    <property type="entry name" value="GntR ligand-binding domain-like"/>
    <property type="match status" value="1"/>
</dbReference>
<feature type="domain" description="HTH gntR-type" evidence="5">
    <location>
        <begin position="23"/>
        <end position="90"/>
    </location>
</feature>
<keyword evidence="3" id="KW-0804">Transcription</keyword>
<name>A0A175RCF6_9HYPH</name>
<dbReference type="GO" id="GO:0003677">
    <property type="term" value="F:DNA binding"/>
    <property type="evidence" value="ECO:0007669"/>
    <property type="project" value="UniProtKB-KW"/>
</dbReference>
<dbReference type="STRING" id="401562.NS365_11215"/>
<accession>A0A175RCF6</accession>
<dbReference type="OrthoDB" id="9788098at2"/>
<dbReference type="PROSITE" id="PS50949">
    <property type="entry name" value="HTH_GNTR"/>
    <property type="match status" value="1"/>
</dbReference>
<keyword evidence="1" id="KW-0805">Transcription regulation</keyword>
<dbReference type="Gene3D" id="1.10.10.10">
    <property type="entry name" value="Winged helix-like DNA-binding domain superfamily/Winged helix DNA-binding domain"/>
    <property type="match status" value="1"/>
</dbReference>
<sequence length="238" mass="25852">MSERVQIDAPVAPPRRGAPARRVTSATQIFEALRVEIVASRLPPGSPLQDRMLIERFGVSRTPVREALIRLSEIGLVDIFPQSGTFVSRVPVNAIPEAVLIRKALEGITVELAARRATPEGLAGVDLAIRRQKGAAHAGDTDAFHEADEGFHAAIADLSGHPGIWALLAQAKIQIDRARRLTLPVLGRMEQVIAEHEEIRARLAAHDEDGAKTAMALHLSAVIPDVAELKGRYPDYFI</sequence>
<dbReference type="PATRIC" id="fig|401562.3.peg.191"/>
<dbReference type="InterPro" id="IPR036388">
    <property type="entry name" value="WH-like_DNA-bd_sf"/>
</dbReference>
<dbReference type="InterPro" id="IPR008920">
    <property type="entry name" value="TF_FadR/GntR_C"/>
</dbReference>
<keyword evidence="2" id="KW-0238">DNA-binding</keyword>
<dbReference type="PANTHER" id="PTHR43537:SF45">
    <property type="entry name" value="GNTR FAMILY REGULATORY PROTEIN"/>
    <property type="match status" value="1"/>
</dbReference>
<dbReference type="Pfam" id="PF00392">
    <property type="entry name" value="GntR"/>
    <property type="match status" value="1"/>
</dbReference>
<reference evidence="6 7" key="1">
    <citation type="journal article" date="2016" name="Front. Microbiol.">
        <title>Genomic Resource of Rice Seed Associated Bacteria.</title>
        <authorList>
            <person name="Midha S."/>
            <person name="Bansal K."/>
            <person name="Sharma S."/>
            <person name="Kumar N."/>
            <person name="Patil P.P."/>
            <person name="Chaudhry V."/>
            <person name="Patil P.B."/>
        </authorList>
    </citation>
    <scope>NUCLEOTIDE SEQUENCE [LARGE SCALE GENOMIC DNA]</scope>
    <source>
        <strain evidence="6 7">NS226</strain>
    </source>
</reference>
<dbReference type="PANTHER" id="PTHR43537">
    <property type="entry name" value="TRANSCRIPTIONAL REGULATOR, GNTR FAMILY"/>
    <property type="match status" value="1"/>
</dbReference>
<dbReference type="CDD" id="cd07377">
    <property type="entry name" value="WHTH_GntR"/>
    <property type="match status" value="1"/>
</dbReference>
<dbReference type="SMART" id="SM00895">
    <property type="entry name" value="FCD"/>
    <property type="match status" value="1"/>
</dbReference>
<evidence type="ECO:0000313" key="7">
    <source>
        <dbReference type="Proteomes" id="UP000078272"/>
    </source>
</evidence>
<dbReference type="EMBL" id="LDPZ01000010">
    <property type="protein sequence ID" value="KTQ97279.1"/>
    <property type="molecule type" value="Genomic_DNA"/>
</dbReference>
<evidence type="ECO:0000256" key="4">
    <source>
        <dbReference type="SAM" id="MobiDB-lite"/>
    </source>
</evidence>
<dbReference type="InterPro" id="IPR036390">
    <property type="entry name" value="WH_DNA-bd_sf"/>
</dbReference>
<protein>
    <submittedName>
        <fullName evidence="6">GntR family transcriptional regulator</fullName>
    </submittedName>
</protein>
<proteinExistence type="predicted"/>
<dbReference type="InterPro" id="IPR000524">
    <property type="entry name" value="Tscrpt_reg_HTH_GntR"/>
</dbReference>
<dbReference type="SUPFAM" id="SSF48008">
    <property type="entry name" value="GntR ligand-binding domain-like"/>
    <property type="match status" value="1"/>
</dbReference>
<comment type="caution">
    <text evidence="6">The sequence shown here is derived from an EMBL/GenBank/DDBJ whole genome shotgun (WGS) entry which is preliminary data.</text>
</comment>
<dbReference type="Pfam" id="PF07729">
    <property type="entry name" value="FCD"/>
    <property type="match status" value="1"/>
</dbReference>
<evidence type="ECO:0000313" key="6">
    <source>
        <dbReference type="EMBL" id="KTQ97279.1"/>
    </source>
</evidence>
<gene>
    <name evidence="6" type="ORF">NS226_04870</name>
</gene>
<dbReference type="AlphaFoldDB" id="A0A175RCF6"/>
<evidence type="ECO:0000259" key="5">
    <source>
        <dbReference type="PROSITE" id="PS50949"/>
    </source>
</evidence>
<feature type="region of interest" description="Disordered" evidence="4">
    <location>
        <begin position="1"/>
        <end position="20"/>
    </location>
</feature>
<evidence type="ECO:0000256" key="2">
    <source>
        <dbReference type="ARBA" id="ARBA00023125"/>
    </source>
</evidence>
<dbReference type="Proteomes" id="UP000078272">
    <property type="component" value="Unassembled WGS sequence"/>
</dbReference>
<dbReference type="RefSeq" id="WP_058634030.1">
    <property type="nucleotide sequence ID" value="NZ_LDPZ01000010.1"/>
</dbReference>
<evidence type="ECO:0000256" key="3">
    <source>
        <dbReference type="ARBA" id="ARBA00023163"/>
    </source>
</evidence>